<comment type="caution">
    <text evidence="1">The sequence shown here is derived from an EMBL/GenBank/DDBJ whole genome shotgun (WGS) entry which is preliminary data.</text>
</comment>
<proteinExistence type="predicted"/>
<gene>
    <name evidence="1" type="ORF">F5148DRAFT_1151548</name>
</gene>
<accession>A0ACC0TZT9</accession>
<reference evidence="1" key="1">
    <citation type="submission" date="2021-03" db="EMBL/GenBank/DDBJ databases">
        <title>Evolutionary priming and transition to the ectomycorrhizal habit in an iconic lineage of mushroom-forming fungi: is preadaptation a requirement?</title>
        <authorList>
            <consortium name="DOE Joint Genome Institute"/>
            <person name="Looney B.P."/>
            <person name="Miyauchi S."/>
            <person name="Morin E."/>
            <person name="Drula E."/>
            <person name="Courty P.E."/>
            <person name="Chicoki N."/>
            <person name="Fauchery L."/>
            <person name="Kohler A."/>
            <person name="Kuo A."/>
            <person name="LaButti K."/>
            <person name="Pangilinan J."/>
            <person name="Lipzen A."/>
            <person name="Riley R."/>
            <person name="Andreopoulos W."/>
            <person name="He G."/>
            <person name="Johnson J."/>
            <person name="Barry K.W."/>
            <person name="Grigoriev I.V."/>
            <person name="Nagy L."/>
            <person name="Hibbett D."/>
            <person name="Henrissat B."/>
            <person name="Matheny P.B."/>
            <person name="Labbe J."/>
            <person name="Martin A.F."/>
        </authorList>
    </citation>
    <scope>NUCLEOTIDE SEQUENCE</scope>
    <source>
        <strain evidence="1">BPL698</strain>
    </source>
</reference>
<dbReference type="EMBL" id="JAGFNK010000257">
    <property type="protein sequence ID" value="KAI9455117.1"/>
    <property type="molecule type" value="Genomic_DNA"/>
</dbReference>
<protein>
    <submittedName>
        <fullName evidence="1">Uncharacterized protein</fullName>
    </submittedName>
</protein>
<organism evidence="1 2">
    <name type="scientific">Russula earlei</name>
    <dbReference type="NCBI Taxonomy" id="71964"/>
    <lineage>
        <taxon>Eukaryota</taxon>
        <taxon>Fungi</taxon>
        <taxon>Dikarya</taxon>
        <taxon>Basidiomycota</taxon>
        <taxon>Agaricomycotina</taxon>
        <taxon>Agaricomycetes</taxon>
        <taxon>Russulales</taxon>
        <taxon>Russulaceae</taxon>
        <taxon>Russula</taxon>
    </lineage>
</organism>
<evidence type="ECO:0000313" key="1">
    <source>
        <dbReference type="EMBL" id="KAI9455117.1"/>
    </source>
</evidence>
<name>A0ACC0TZT9_9AGAM</name>
<sequence length="177" mass="20134">MPYKGGWPDLECYRLLPNEAVEGGRIGGRERWRRGCADRSPYNSDLHDSCRFIANLAIDDRPTTGVSPRHSEVQHISVAFAFTTTTYGVVFSSLKTEIYGDQFLSHGVPRFGNARVRTWGWYQARGREEERGRRAIPAGMQNADADAMTASWGSRREERTRRMLIFKTVARSSDTEE</sequence>
<keyword evidence="2" id="KW-1185">Reference proteome</keyword>
<dbReference type="Proteomes" id="UP001207468">
    <property type="component" value="Unassembled WGS sequence"/>
</dbReference>
<evidence type="ECO:0000313" key="2">
    <source>
        <dbReference type="Proteomes" id="UP001207468"/>
    </source>
</evidence>